<dbReference type="GeneID" id="89925632"/>
<protein>
    <recommendedName>
        <fullName evidence="3">NmrA-like domain-containing protein</fullName>
    </recommendedName>
</protein>
<dbReference type="EMBL" id="JAVRRT010000006">
    <property type="protein sequence ID" value="KAK5171142.1"/>
    <property type="molecule type" value="Genomic_DNA"/>
</dbReference>
<evidence type="ECO:0000256" key="2">
    <source>
        <dbReference type="ARBA" id="ARBA00023002"/>
    </source>
</evidence>
<sequence>MNSDDKTKQEHVARIKALGIDVVGGDINQDAPRQLATIFSDFDTIINCFGFGAPPGTQLKVANAVLASDCRRYFPWQFGIDYDIIGRDSAQDLFTEQLDVRDLLRSQERLEWVIVSTRMFVSFIFEPAFGVVNAGRDTVTALGSWDNKITVTAPGDIGRFTAEIALACPDVRGVVFTAGDTVSMAQIADLVEKVQGKKVQRIEKTVAQLRSELAQDPSNGMRKYRVVFAGGVGVAWDMDTTFNRQKQISTQSVQQWAQDHLQVSAKSD</sequence>
<reference evidence="4 5" key="1">
    <citation type="submission" date="2023-08" db="EMBL/GenBank/DDBJ databases">
        <title>Black Yeasts Isolated from many extreme environments.</title>
        <authorList>
            <person name="Coleine C."/>
            <person name="Stajich J.E."/>
            <person name="Selbmann L."/>
        </authorList>
    </citation>
    <scope>NUCLEOTIDE SEQUENCE [LARGE SCALE GENOMIC DNA]</scope>
    <source>
        <strain evidence="4 5">CCFEE 5935</strain>
    </source>
</reference>
<dbReference type="CDD" id="cd05259">
    <property type="entry name" value="PCBER_SDR_a"/>
    <property type="match status" value="1"/>
</dbReference>
<dbReference type="InterPro" id="IPR036291">
    <property type="entry name" value="NAD(P)-bd_dom_sf"/>
</dbReference>
<name>A0AAV9PF93_9PEZI</name>
<dbReference type="Gene3D" id="3.40.50.720">
    <property type="entry name" value="NAD(P)-binding Rossmann-like Domain"/>
    <property type="match status" value="1"/>
</dbReference>
<keyword evidence="2" id="KW-0560">Oxidoreductase</keyword>
<dbReference type="InterPro" id="IPR051609">
    <property type="entry name" value="NmrA/Isoflavone_reductase-like"/>
</dbReference>
<dbReference type="Proteomes" id="UP001337655">
    <property type="component" value="Unassembled WGS sequence"/>
</dbReference>
<accession>A0AAV9PF93</accession>
<dbReference type="Gene3D" id="3.90.25.10">
    <property type="entry name" value="UDP-galactose 4-epimerase, domain 1"/>
    <property type="match status" value="1"/>
</dbReference>
<keyword evidence="1" id="KW-0521">NADP</keyword>
<evidence type="ECO:0000313" key="5">
    <source>
        <dbReference type="Proteomes" id="UP001337655"/>
    </source>
</evidence>
<evidence type="ECO:0000256" key="1">
    <source>
        <dbReference type="ARBA" id="ARBA00022857"/>
    </source>
</evidence>
<gene>
    <name evidence="4" type="ORF">LTR77_004286</name>
</gene>
<dbReference type="PANTHER" id="PTHR47706">
    <property type="entry name" value="NMRA-LIKE FAMILY PROTEIN"/>
    <property type="match status" value="1"/>
</dbReference>
<comment type="caution">
    <text evidence="4">The sequence shown here is derived from an EMBL/GenBank/DDBJ whole genome shotgun (WGS) entry which is preliminary data.</text>
</comment>
<organism evidence="4 5">
    <name type="scientific">Saxophila tyrrhenica</name>
    <dbReference type="NCBI Taxonomy" id="1690608"/>
    <lineage>
        <taxon>Eukaryota</taxon>
        <taxon>Fungi</taxon>
        <taxon>Dikarya</taxon>
        <taxon>Ascomycota</taxon>
        <taxon>Pezizomycotina</taxon>
        <taxon>Dothideomycetes</taxon>
        <taxon>Dothideomycetidae</taxon>
        <taxon>Mycosphaerellales</taxon>
        <taxon>Extremaceae</taxon>
        <taxon>Saxophila</taxon>
    </lineage>
</organism>
<dbReference type="InterPro" id="IPR045312">
    <property type="entry name" value="PCBER-like"/>
</dbReference>
<evidence type="ECO:0000313" key="4">
    <source>
        <dbReference type="EMBL" id="KAK5171142.1"/>
    </source>
</evidence>
<dbReference type="AlphaFoldDB" id="A0AAV9PF93"/>
<evidence type="ECO:0000259" key="3">
    <source>
        <dbReference type="Pfam" id="PF05368"/>
    </source>
</evidence>
<proteinExistence type="predicted"/>
<keyword evidence="5" id="KW-1185">Reference proteome</keyword>
<dbReference type="RefSeq" id="XP_064660170.1">
    <property type="nucleotide sequence ID" value="XM_064801540.1"/>
</dbReference>
<dbReference type="GO" id="GO:0016491">
    <property type="term" value="F:oxidoreductase activity"/>
    <property type="evidence" value="ECO:0007669"/>
    <property type="project" value="UniProtKB-KW"/>
</dbReference>
<feature type="domain" description="NmrA-like" evidence="3">
    <location>
        <begin position="7"/>
        <end position="205"/>
    </location>
</feature>
<dbReference type="Pfam" id="PF05368">
    <property type="entry name" value="NmrA"/>
    <property type="match status" value="1"/>
</dbReference>
<dbReference type="SUPFAM" id="SSF51735">
    <property type="entry name" value="NAD(P)-binding Rossmann-fold domains"/>
    <property type="match status" value="1"/>
</dbReference>
<dbReference type="InterPro" id="IPR008030">
    <property type="entry name" value="NmrA-like"/>
</dbReference>
<dbReference type="PANTHER" id="PTHR47706:SF6">
    <property type="entry name" value="NMRA-LIKE FAMILY PROTEIN (AFU_ORTHOLOGUE AFUA_6G00280)"/>
    <property type="match status" value="1"/>
</dbReference>